<gene>
    <name evidence="1" type="ORF">X797_006079</name>
</gene>
<dbReference type="Proteomes" id="UP000030151">
    <property type="component" value="Unassembled WGS sequence"/>
</dbReference>
<proteinExistence type="predicted"/>
<dbReference type="EMBL" id="JELW01000011">
    <property type="protein sequence ID" value="EXV00672.1"/>
    <property type="molecule type" value="Genomic_DNA"/>
</dbReference>
<name>A0A0A1UTR4_9HYPO</name>
<dbReference type="AlphaFoldDB" id="A0A0A1UTR4"/>
<comment type="caution">
    <text evidence="1">The sequence shown here is derived from an EMBL/GenBank/DDBJ whole genome shotgun (WGS) entry which is preliminary data.</text>
</comment>
<organism evidence="1 2">
    <name type="scientific">Metarhizium robertsii</name>
    <dbReference type="NCBI Taxonomy" id="568076"/>
    <lineage>
        <taxon>Eukaryota</taxon>
        <taxon>Fungi</taxon>
        <taxon>Dikarya</taxon>
        <taxon>Ascomycota</taxon>
        <taxon>Pezizomycotina</taxon>
        <taxon>Sordariomycetes</taxon>
        <taxon>Hypocreomycetidae</taxon>
        <taxon>Hypocreales</taxon>
        <taxon>Clavicipitaceae</taxon>
        <taxon>Metarhizium</taxon>
    </lineage>
</organism>
<dbReference type="HOGENOM" id="CLU_1532964_0_0_1"/>
<evidence type="ECO:0000313" key="1">
    <source>
        <dbReference type="EMBL" id="EXV00672.1"/>
    </source>
</evidence>
<reference evidence="1 2" key="1">
    <citation type="submission" date="2014-02" db="EMBL/GenBank/DDBJ databases">
        <title>The genome sequence of the entomopathogenic fungus Metarhizium robertsii ARSEF 2575.</title>
        <authorList>
            <person name="Giuliano Garisto Donzelli B."/>
            <person name="Roe B.A."/>
            <person name="Macmil S.L."/>
            <person name="Krasnoff S.B."/>
            <person name="Gibson D.M."/>
        </authorList>
    </citation>
    <scope>NUCLEOTIDE SEQUENCE [LARGE SCALE GENOMIC DNA]</scope>
    <source>
        <strain evidence="1 2">ARSEF 2575</strain>
    </source>
</reference>
<sequence>MARVNSQHVVRASYGVLRTCPEMLACAVQQAHLIRTWMTSELASGVTHASIDDASLPPIAETIWASFYEQAGINRRLDIVIKKEKDGVGFILDAELAAHFPPYDCAVWSGFTHLMRQPTQVFLSMFFPSRPLNKKSCQQFVAVWFGGATDAAAPAAASTRTHNQSLLLSPLVIDA</sequence>
<protein>
    <submittedName>
        <fullName evidence="1">Uncharacterized protein</fullName>
    </submittedName>
</protein>
<evidence type="ECO:0000313" key="2">
    <source>
        <dbReference type="Proteomes" id="UP000030151"/>
    </source>
</evidence>
<accession>A0A0A1UTR4</accession>